<feature type="transmembrane region" description="Helical" evidence="13">
    <location>
        <begin position="89"/>
        <end position="116"/>
    </location>
</feature>
<keyword evidence="10 13" id="KW-1133">Transmembrane helix</keyword>
<evidence type="ECO:0000256" key="8">
    <source>
        <dbReference type="ARBA" id="ARBA00022801"/>
    </source>
</evidence>
<evidence type="ECO:0000256" key="9">
    <source>
        <dbReference type="ARBA" id="ARBA00022833"/>
    </source>
</evidence>
<comment type="similarity">
    <text evidence="3">Belongs to the peptidase M50B family.</text>
</comment>
<evidence type="ECO:0000256" key="11">
    <source>
        <dbReference type="ARBA" id="ARBA00023049"/>
    </source>
</evidence>
<dbReference type="PANTHER" id="PTHR35864">
    <property type="entry name" value="ZINC METALLOPROTEASE MJ0611-RELATED"/>
    <property type="match status" value="1"/>
</dbReference>
<evidence type="ECO:0000256" key="3">
    <source>
        <dbReference type="ARBA" id="ARBA00007931"/>
    </source>
</evidence>
<evidence type="ECO:0000256" key="5">
    <source>
        <dbReference type="ARBA" id="ARBA00022670"/>
    </source>
</evidence>
<evidence type="ECO:0000256" key="2">
    <source>
        <dbReference type="ARBA" id="ARBA00004651"/>
    </source>
</evidence>
<dbReference type="GO" id="GO:0005886">
    <property type="term" value="C:plasma membrane"/>
    <property type="evidence" value="ECO:0007669"/>
    <property type="project" value="UniProtKB-SubCell"/>
</dbReference>
<accession>A0A3E2BK66</accession>
<dbReference type="InterPro" id="IPR044537">
    <property type="entry name" value="Rip2-like"/>
</dbReference>
<evidence type="ECO:0000313" key="16">
    <source>
        <dbReference type="Proteomes" id="UP000257323"/>
    </source>
</evidence>
<dbReference type="Pfam" id="PF02163">
    <property type="entry name" value="Peptidase_M50"/>
    <property type="match status" value="1"/>
</dbReference>
<dbReference type="CDD" id="cd06158">
    <property type="entry name" value="S2P-M50_like_1"/>
    <property type="match status" value="1"/>
</dbReference>
<evidence type="ECO:0000256" key="6">
    <source>
        <dbReference type="ARBA" id="ARBA00022692"/>
    </source>
</evidence>
<evidence type="ECO:0000256" key="12">
    <source>
        <dbReference type="ARBA" id="ARBA00023136"/>
    </source>
</evidence>
<evidence type="ECO:0000256" key="4">
    <source>
        <dbReference type="ARBA" id="ARBA00022475"/>
    </source>
</evidence>
<evidence type="ECO:0000259" key="14">
    <source>
        <dbReference type="Pfam" id="PF02163"/>
    </source>
</evidence>
<keyword evidence="4" id="KW-1003">Cell membrane</keyword>
<dbReference type="GO" id="GO:0006508">
    <property type="term" value="P:proteolysis"/>
    <property type="evidence" value="ECO:0007669"/>
    <property type="project" value="UniProtKB-KW"/>
</dbReference>
<keyword evidence="12 13" id="KW-0472">Membrane</keyword>
<keyword evidence="5 15" id="KW-0645">Protease</keyword>
<dbReference type="PANTHER" id="PTHR35864:SF1">
    <property type="entry name" value="ZINC METALLOPROTEASE YWHC-RELATED"/>
    <property type="match status" value="1"/>
</dbReference>
<comment type="cofactor">
    <cofactor evidence="1">
        <name>Zn(2+)</name>
        <dbReference type="ChEBI" id="CHEBI:29105"/>
    </cofactor>
</comment>
<dbReference type="EMBL" id="QUAH01000012">
    <property type="protein sequence ID" value="RFT15140.1"/>
    <property type="molecule type" value="Genomic_DNA"/>
</dbReference>
<feature type="transmembrane region" description="Helical" evidence="13">
    <location>
        <begin position="190"/>
        <end position="211"/>
    </location>
</feature>
<keyword evidence="7" id="KW-0479">Metal-binding</keyword>
<evidence type="ECO:0000256" key="1">
    <source>
        <dbReference type="ARBA" id="ARBA00001947"/>
    </source>
</evidence>
<dbReference type="AlphaFoldDB" id="A0A3E2BK66"/>
<sequence length="224" mass="24375">MITTIISLFILLFAITIHEAAHGWAAYRLGDPTAMAAGRVTLNPMAHIDIFGTVILPLLLAVFGAPVFGWAKPVPVNPNFLRNPRKDGFWISLAGPAANILAAVSALLLIVILKLISPVTTTALYNFLTSRGGLPPGLQPLQGLVIILFYLVLINTYLVAFNLIPMYPLDGSGVLEGLLPDRLADSYSRLRPYGFLIVIILISVGFLDLIIRPLQYLILAVIFF</sequence>
<keyword evidence="9" id="KW-0862">Zinc</keyword>
<comment type="subcellular location">
    <subcellularLocation>
        <location evidence="2">Cell membrane</location>
        <topology evidence="2">Multi-pass membrane protein</topology>
    </subcellularLocation>
</comment>
<dbReference type="GO" id="GO:0046872">
    <property type="term" value="F:metal ion binding"/>
    <property type="evidence" value="ECO:0007669"/>
    <property type="project" value="UniProtKB-KW"/>
</dbReference>
<keyword evidence="6 13" id="KW-0812">Transmembrane</keyword>
<protein>
    <submittedName>
        <fullName evidence="15">Membrane metalloprotease</fullName>
    </submittedName>
</protein>
<dbReference type="GO" id="GO:0008237">
    <property type="term" value="F:metallopeptidase activity"/>
    <property type="evidence" value="ECO:0007669"/>
    <property type="project" value="UniProtKB-KW"/>
</dbReference>
<evidence type="ECO:0000256" key="10">
    <source>
        <dbReference type="ARBA" id="ARBA00022989"/>
    </source>
</evidence>
<feature type="domain" description="Peptidase M50" evidence="14">
    <location>
        <begin position="8"/>
        <end position="182"/>
    </location>
</feature>
<organism evidence="15 16">
    <name type="scientific">Candidatus Saccharicenans subterraneus</name>
    <dbReference type="NCBI Taxonomy" id="2508984"/>
    <lineage>
        <taxon>Bacteria</taxon>
        <taxon>Candidatus Aminicenantota</taxon>
        <taxon>Candidatus Aminicenantia</taxon>
        <taxon>Candidatus Aminicenantales</taxon>
        <taxon>Candidatus Saccharicenantaceae</taxon>
        <taxon>Candidatus Saccharicenans</taxon>
    </lineage>
</organism>
<evidence type="ECO:0000256" key="7">
    <source>
        <dbReference type="ARBA" id="ARBA00022723"/>
    </source>
</evidence>
<reference evidence="15 16" key="1">
    <citation type="submission" date="2018-08" db="EMBL/GenBank/DDBJ databases">
        <title>Genome analysis of the thermophilic bacterium of the candidate phylum Aminicenantes from deep subsurface aquifer revealed its physiology and ecological role.</title>
        <authorList>
            <person name="Kadnikov V.V."/>
            <person name="Mardanov A.V."/>
            <person name="Beletsky A.V."/>
            <person name="Karnachuk O.V."/>
            <person name="Ravin N.V."/>
        </authorList>
    </citation>
    <scope>NUCLEOTIDE SEQUENCE [LARGE SCALE GENOMIC DNA]</scope>
    <source>
        <strain evidence="15">BY38</strain>
    </source>
</reference>
<dbReference type="Proteomes" id="UP000257323">
    <property type="component" value="Unassembled WGS sequence"/>
</dbReference>
<proteinExistence type="inferred from homology"/>
<feature type="transmembrane region" description="Helical" evidence="13">
    <location>
        <begin position="44"/>
        <end position="68"/>
    </location>
</feature>
<evidence type="ECO:0000313" key="15">
    <source>
        <dbReference type="EMBL" id="RFT15140.1"/>
    </source>
</evidence>
<feature type="transmembrane region" description="Helical" evidence="13">
    <location>
        <begin position="144"/>
        <end position="169"/>
    </location>
</feature>
<keyword evidence="8" id="KW-0378">Hydrolase</keyword>
<dbReference type="InterPro" id="IPR052348">
    <property type="entry name" value="Metallopeptidase_M50B"/>
</dbReference>
<keyword evidence="11 15" id="KW-0482">Metalloprotease</keyword>
<evidence type="ECO:0000256" key="13">
    <source>
        <dbReference type="SAM" id="Phobius"/>
    </source>
</evidence>
<comment type="caution">
    <text evidence="15">The sequence shown here is derived from an EMBL/GenBank/DDBJ whole genome shotgun (WGS) entry which is preliminary data.</text>
</comment>
<dbReference type="InterPro" id="IPR008915">
    <property type="entry name" value="Peptidase_M50"/>
</dbReference>
<name>A0A3E2BK66_9BACT</name>
<gene>
    <name evidence="15" type="ORF">OP8BY_0604</name>
</gene>